<evidence type="ECO:0000313" key="2">
    <source>
        <dbReference type="EMBL" id="KAL3677221.1"/>
    </source>
</evidence>
<evidence type="ECO:0000256" key="1">
    <source>
        <dbReference type="SAM" id="MobiDB-lite"/>
    </source>
</evidence>
<gene>
    <name evidence="2" type="ORF">R1sor_027169</name>
</gene>
<dbReference type="Proteomes" id="UP001633002">
    <property type="component" value="Unassembled WGS sequence"/>
</dbReference>
<dbReference type="AlphaFoldDB" id="A0ABD3GF50"/>
<proteinExistence type="predicted"/>
<reference evidence="2 3" key="1">
    <citation type="submission" date="2024-09" db="EMBL/GenBank/DDBJ databases">
        <title>Chromosome-scale assembly of Riccia sorocarpa.</title>
        <authorList>
            <person name="Paukszto L."/>
        </authorList>
    </citation>
    <scope>NUCLEOTIDE SEQUENCE [LARGE SCALE GENOMIC DNA]</scope>
    <source>
        <strain evidence="2">LP-2024</strain>
        <tissue evidence="2">Aerial parts of the thallus</tissue>
    </source>
</reference>
<comment type="caution">
    <text evidence="2">The sequence shown here is derived from an EMBL/GenBank/DDBJ whole genome shotgun (WGS) entry which is preliminary data.</text>
</comment>
<accession>A0ABD3GF50</accession>
<name>A0ABD3GF50_9MARC</name>
<protein>
    <submittedName>
        <fullName evidence="2">Uncharacterized protein</fullName>
    </submittedName>
</protein>
<feature type="region of interest" description="Disordered" evidence="1">
    <location>
        <begin position="38"/>
        <end position="63"/>
    </location>
</feature>
<keyword evidence="3" id="KW-1185">Reference proteome</keyword>
<feature type="region of interest" description="Disordered" evidence="1">
    <location>
        <begin position="83"/>
        <end position="103"/>
    </location>
</feature>
<feature type="compositionally biased region" description="Polar residues" evidence="1">
    <location>
        <begin position="43"/>
        <end position="52"/>
    </location>
</feature>
<dbReference type="EMBL" id="JBJQOH010000008">
    <property type="protein sequence ID" value="KAL3677221.1"/>
    <property type="molecule type" value="Genomic_DNA"/>
</dbReference>
<organism evidence="2 3">
    <name type="scientific">Riccia sorocarpa</name>
    <dbReference type="NCBI Taxonomy" id="122646"/>
    <lineage>
        <taxon>Eukaryota</taxon>
        <taxon>Viridiplantae</taxon>
        <taxon>Streptophyta</taxon>
        <taxon>Embryophyta</taxon>
        <taxon>Marchantiophyta</taxon>
        <taxon>Marchantiopsida</taxon>
        <taxon>Marchantiidae</taxon>
        <taxon>Marchantiales</taxon>
        <taxon>Ricciaceae</taxon>
        <taxon>Riccia</taxon>
    </lineage>
</organism>
<evidence type="ECO:0000313" key="3">
    <source>
        <dbReference type="Proteomes" id="UP001633002"/>
    </source>
</evidence>
<sequence length="103" mass="11726">MSVQADTASSCGQTLSYVDRIGVMWMYERYYWRTPPVHVGGQRSRQTRSVNAETGGGETASGLVTVEASWRRSKWRRDREPVLFRGRSGTHQKEKVFCGNPSR</sequence>